<feature type="region of interest" description="Disordered" evidence="1">
    <location>
        <begin position="30"/>
        <end position="66"/>
    </location>
</feature>
<comment type="caution">
    <text evidence="2">The sequence shown here is derived from an EMBL/GenBank/DDBJ whole genome shotgun (WGS) entry which is preliminary data.</text>
</comment>
<evidence type="ECO:0000313" key="3">
    <source>
        <dbReference type="Proteomes" id="UP000238350"/>
    </source>
</evidence>
<accession>A0A2T0FGM9</accession>
<keyword evidence="3" id="KW-1185">Reference proteome</keyword>
<gene>
    <name evidence="2" type="ORF">B9G98_01737</name>
</gene>
<dbReference type="Proteomes" id="UP000238350">
    <property type="component" value="Unassembled WGS sequence"/>
</dbReference>
<dbReference type="AlphaFoldDB" id="A0A2T0FGM9"/>
<protein>
    <submittedName>
        <fullName evidence="2">Uncharacterized protein</fullName>
    </submittedName>
</protein>
<proteinExistence type="predicted"/>
<dbReference type="RefSeq" id="XP_024664063.1">
    <property type="nucleotide sequence ID" value="XM_024808295.1"/>
</dbReference>
<evidence type="ECO:0000256" key="1">
    <source>
        <dbReference type="SAM" id="MobiDB-lite"/>
    </source>
</evidence>
<evidence type="ECO:0000313" key="2">
    <source>
        <dbReference type="EMBL" id="PRT54117.1"/>
    </source>
</evidence>
<name>A0A2T0FGM9_9ASCO</name>
<sequence length="144" mass="15936">MQGDYLVLHQANHPSFRSFFPTTMTGAATNKVSDKENTNPASPAKTVPSPSRKKTPLADCTDQQPGYATINGNTTELPHHRPLQRPRRAFDQAMAGVHKTVPYVSPSKRRSSPDKRLAAAYKKITHHLDFNIHEDSQSSSNSTI</sequence>
<organism evidence="2 3">
    <name type="scientific">Wickerhamiella sorbophila</name>
    <dbReference type="NCBI Taxonomy" id="45607"/>
    <lineage>
        <taxon>Eukaryota</taxon>
        <taxon>Fungi</taxon>
        <taxon>Dikarya</taxon>
        <taxon>Ascomycota</taxon>
        <taxon>Saccharomycotina</taxon>
        <taxon>Dipodascomycetes</taxon>
        <taxon>Dipodascales</taxon>
        <taxon>Trichomonascaceae</taxon>
        <taxon>Wickerhamiella</taxon>
    </lineage>
</organism>
<dbReference type="GeneID" id="36515486"/>
<dbReference type="EMBL" id="NDIQ01000001">
    <property type="protein sequence ID" value="PRT54117.1"/>
    <property type="molecule type" value="Genomic_DNA"/>
</dbReference>
<reference evidence="2 3" key="1">
    <citation type="submission" date="2017-04" db="EMBL/GenBank/DDBJ databases">
        <title>Genome sequencing of [Candida] sorbophila.</title>
        <authorList>
            <person name="Ahn J.O."/>
        </authorList>
    </citation>
    <scope>NUCLEOTIDE SEQUENCE [LARGE SCALE GENOMIC DNA]</scope>
    <source>
        <strain evidence="2 3">DS02</strain>
    </source>
</reference>